<comment type="caution">
    <text evidence="2">The sequence shown here is derived from an EMBL/GenBank/DDBJ whole genome shotgun (WGS) entry which is preliminary data.</text>
</comment>
<reference evidence="2" key="1">
    <citation type="submission" date="2021-03" db="EMBL/GenBank/DDBJ databases">
        <title>Draft genome sequence of rust myrtle Austropuccinia psidii MF-1, a brazilian biotype.</title>
        <authorList>
            <person name="Quecine M.C."/>
            <person name="Pachon D.M.R."/>
            <person name="Bonatelli M.L."/>
            <person name="Correr F.H."/>
            <person name="Franceschini L.M."/>
            <person name="Leite T.F."/>
            <person name="Margarido G.R.A."/>
            <person name="Almeida C.A."/>
            <person name="Ferrarezi J.A."/>
            <person name="Labate C.A."/>
        </authorList>
    </citation>
    <scope>NUCLEOTIDE SEQUENCE</scope>
    <source>
        <strain evidence="2">MF-1</strain>
    </source>
</reference>
<feature type="compositionally biased region" description="Polar residues" evidence="1">
    <location>
        <begin position="108"/>
        <end position="121"/>
    </location>
</feature>
<name>A0A9Q3JG00_9BASI</name>
<sequence>MVFENNPTEGNKTTVERLVEENFQSSPAPVVTKKRKAKKLVFPGPIIQHSEDEHLSKIAIKNNFFNFFLSLKMTIGRGSKYPIQSDGGGIRSRNDPTKGKRKGKIPSGTESTQGSAISQSKVPEMPIISEPELKLNMRNSKRDESNSIGSDRLLHELV</sequence>
<evidence type="ECO:0000313" key="3">
    <source>
        <dbReference type="Proteomes" id="UP000765509"/>
    </source>
</evidence>
<feature type="compositionally biased region" description="Basic and acidic residues" evidence="1">
    <location>
        <begin position="131"/>
        <end position="145"/>
    </location>
</feature>
<accession>A0A9Q3JG00</accession>
<evidence type="ECO:0000313" key="2">
    <source>
        <dbReference type="EMBL" id="MBW0561106.1"/>
    </source>
</evidence>
<gene>
    <name evidence="2" type="ORF">O181_100821</name>
</gene>
<protein>
    <submittedName>
        <fullName evidence="2">Uncharacterized protein</fullName>
    </submittedName>
</protein>
<proteinExistence type="predicted"/>
<keyword evidence="3" id="KW-1185">Reference proteome</keyword>
<dbReference type="EMBL" id="AVOT02070523">
    <property type="protein sequence ID" value="MBW0561106.1"/>
    <property type="molecule type" value="Genomic_DNA"/>
</dbReference>
<feature type="region of interest" description="Disordered" evidence="1">
    <location>
        <begin position="79"/>
        <end position="158"/>
    </location>
</feature>
<evidence type="ECO:0000256" key="1">
    <source>
        <dbReference type="SAM" id="MobiDB-lite"/>
    </source>
</evidence>
<dbReference type="Proteomes" id="UP000765509">
    <property type="component" value="Unassembled WGS sequence"/>
</dbReference>
<dbReference type="AlphaFoldDB" id="A0A9Q3JG00"/>
<organism evidence="2 3">
    <name type="scientific">Austropuccinia psidii MF-1</name>
    <dbReference type="NCBI Taxonomy" id="1389203"/>
    <lineage>
        <taxon>Eukaryota</taxon>
        <taxon>Fungi</taxon>
        <taxon>Dikarya</taxon>
        <taxon>Basidiomycota</taxon>
        <taxon>Pucciniomycotina</taxon>
        <taxon>Pucciniomycetes</taxon>
        <taxon>Pucciniales</taxon>
        <taxon>Sphaerophragmiaceae</taxon>
        <taxon>Austropuccinia</taxon>
    </lineage>
</organism>